<keyword evidence="2" id="KW-1185">Reference proteome</keyword>
<proteinExistence type="predicted"/>
<dbReference type="Proteomes" id="UP000548476">
    <property type="component" value="Unassembled WGS sequence"/>
</dbReference>
<reference evidence="1 2" key="1">
    <citation type="submission" date="2020-08" db="EMBL/GenBank/DDBJ databases">
        <title>Genomic Encyclopedia of Type Strains, Phase IV (KMG-IV): sequencing the most valuable type-strain genomes for metagenomic binning, comparative biology and taxonomic classification.</title>
        <authorList>
            <person name="Goeker M."/>
        </authorList>
    </citation>
    <scope>NUCLEOTIDE SEQUENCE [LARGE SCALE GENOMIC DNA]</scope>
    <source>
        <strain evidence="1 2">YIM 65646</strain>
    </source>
</reference>
<dbReference type="AlphaFoldDB" id="A0A841FTT9"/>
<accession>A0A841FTT9</accession>
<evidence type="ECO:0000313" key="1">
    <source>
        <dbReference type="EMBL" id="MBB6039204.1"/>
    </source>
</evidence>
<dbReference type="GO" id="GO:0006355">
    <property type="term" value="P:regulation of DNA-templated transcription"/>
    <property type="evidence" value="ECO:0007669"/>
    <property type="project" value="InterPro"/>
</dbReference>
<dbReference type="SUPFAM" id="SSF47598">
    <property type="entry name" value="Ribbon-helix-helix"/>
    <property type="match status" value="1"/>
</dbReference>
<organism evidence="1 2">
    <name type="scientific">Phytomonospora endophytica</name>
    <dbReference type="NCBI Taxonomy" id="714109"/>
    <lineage>
        <taxon>Bacteria</taxon>
        <taxon>Bacillati</taxon>
        <taxon>Actinomycetota</taxon>
        <taxon>Actinomycetes</taxon>
        <taxon>Micromonosporales</taxon>
        <taxon>Micromonosporaceae</taxon>
        <taxon>Phytomonospora</taxon>
    </lineage>
</organism>
<gene>
    <name evidence="1" type="ORF">HNR73_007095</name>
</gene>
<evidence type="ECO:0000313" key="2">
    <source>
        <dbReference type="Proteomes" id="UP000548476"/>
    </source>
</evidence>
<name>A0A841FTT9_9ACTN</name>
<sequence>MAQRIEVPELPDDAYDVLLARAQAYGMSVERYVRALLIDQAAQPTAAEVFARTADRPKTGVSVDDIVALQRADRER</sequence>
<dbReference type="RefSeq" id="WP_184792289.1">
    <property type="nucleotide sequence ID" value="NZ_BONT01000050.1"/>
</dbReference>
<protein>
    <submittedName>
        <fullName evidence="1">Plasmid stability protein</fullName>
    </submittedName>
</protein>
<dbReference type="EMBL" id="JACHGT010000020">
    <property type="protein sequence ID" value="MBB6039204.1"/>
    <property type="molecule type" value="Genomic_DNA"/>
</dbReference>
<comment type="caution">
    <text evidence="1">The sequence shown here is derived from an EMBL/GenBank/DDBJ whole genome shotgun (WGS) entry which is preliminary data.</text>
</comment>
<dbReference type="InterPro" id="IPR010985">
    <property type="entry name" value="Ribbon_hlx_hlx"/>
</dbReference>